<comment type="caution">
    <text evidence="3">The sequence shown here is derived from an EMBL/GenBank/DDBJ whole genome shotgun (WGS) entry which is preliminary data.</text>
</comment>
<reference evidence="3 4" key="1">
    <citation type="submission" date="2014-05" db="EMBL/GenBank/DDBJ databases">
        <title>Draft genome sequence of a rare smut relative, Tilletiaria anomala UBC 951.</title>
        <authorList>
            <consortium name="DOE Joint Genome Institute"/>
            <person name="Toome M."/>
            <person name="Kuo A."/>
            <person name="Henrissat B."/>
            <person name="Lipzen A."/>
            <person name="Tritt A."/>
            <person name="Yoshinaga Y."/>
            <person name="Zane M."/>
            <person name="Barry K."/>
            <person name="Grigoriev I.V."/>
            <person name="Spatafora J.W."/>
            <person name="Aimea M.C."/>
        </authorList>
    </citation>
    <scope>NUCLEOTIDE SEQUENCE [LARGE SCALE GENOMIC DNA]</scope>
    <source>
        <strain evidence="3 4">UBC 951</strain>
    </source>
</reference>
<dbReference type="PANTHER" id="PTHR13774">
    <property type="entry name" value="PHENAZINE BIOSYNTHESIS PROTEIN"/>
    <property type="match status" value="1"/>
</dbReference>
<keyword evidence="4" id="KW-1185">Reference proteome</keyword>
<dbReference type="GO" id="GO:0016853">
    <property type="term" value="F:isomerase activity"/>
    <property type="evidence" value="ECO:0007669"/>
    <property type="project" value="TreeGrafter"/>
</dbReference>
<dbReference type="EMBL" id="JMSN01000033">
    <property type="protein sequence ID" value="KDN46796.1"/>
    <property type="molecule type" value="Genomic_DNA"/>
</dbReference>
<organism evidence="3 4">
    <name type="scientific">Tilletiaria anomala (strain ATCC 24038 / CBS 436.72 / UBC 951)</name>
    <dbReference type="NCBI Taxonomy" id="1037660"/>
    <lineage>
        <taxon>Eukaryota</taxon>
        <taxon>Fungi</taxon>
        <taxon>Dikarya</taxon>
        <taxon>Basidiomycota</taxon>
        <taxon>Ustilaginomycotina</taxon>
        <taxon>Exobasidiomycetes</taxon>
        <taxon>Georgefischeriales</taxon>
        <taxon>Tilletiariaceae</taxon>
        <taxon>Tilletiaria</taxon>
    </lineage>
</organism>
<sequence length="329" mass="35166">MKEWSTPLTTQPASVPRERPFAQVDVFTAIPYFGNPVAVVKDGTGLTTSQMQAFANWTNLSETTFLLPPTDANKGKADYRVRIFTPTAELPFAGHPSLGSCHAWLESRGENSPSTIDSTGKTIVQECDIGLITIRIDSPSTSSAPSGRLAIQAPQPKRSGPVEEDIIVRTCKAMGIGREDVAAHQWLENGPKWFGLLLKGGARAVLDVKINDAALAPAREFDWGIVGMYDDADPQTGGTDEKPLFEVRAFAPDSGVLEDPVTGSLNLGIAQWLIKTNVAPPTYISSQGTCLGRRGRVHISSGPAQQEGGLPDVWAAGDTITCIKGTVLI</sequence>
<dbReference type="Proteomes" id="UP000027361">
    <property type="component" value="Unassembled WGS sequence"/>
</dbReference>
<dbReference type="RefSeq" id="XP_013243662.1">
    <property type="nucleotide sequence ID" value="XM_013388208.1"/>
</dbReference>
<dbReference type="SUPFAM" id="SSF54506">
    <property type="entry name" value="Diaminopimelate epimerase-like"/>
    <property type="match status" value="1"/>
</dbReference>
<dbReference type="FunCoup" id="A0A066VZ94">
    <property type="interactions" value="254"/>
</dbReference>
<name>A0A066VZ94_TILAU</name>
<protein>
    <submittedName>
        <fullName evidence="3">Phenazine biosynthesis PhzC/PhzF protein</fullName>
    </submittedName>
</protein>
<dbReference type="Pfam" id="PF02567">
    <property type="entry name" value="PhzC-PhzF"/>
    <property type="match status" value="1"/>
</dbReference>
<evidence type="ECO:0000313" key="3">
    <source>
        <dbReference type="EMBL" id="KDN46796.1"/>
    </source>
</evidence>
<dbReference type="InterPro" id="IPR003719">
    <property type="entry name" value="Phenazine_PhzF-like"/>
</dbReference>
<evidence type="ECO:0000313" key="4">
    <source>
        <dbReference type="Proteomes" id="UP000027361"/>
    </source>
</evidence>
<dbReference type="OrthoDB" id="75169at2759"/>
<evidence type="ECO:0000256" key="2">
    <source>
        <dbReference type="SAM" id="MobiDB-lite"/>
    </source>
</evidence>
<gene>
    <name evidence="3" type="ORF">K437DRAFT_246315</name>
</gene>
<dbReference type="PIRSF" id="PIRSF016184">
    <property type="entry name" value="PhzC_PhzF"/>
    <property type="match status" value="1"/>
</dbReference>
<feature type="region of interest" description="Disordered" evidence="2">
    <location>
        <begin position="139"/>
        <end position="161"/>
    </location>
</feature>
<dbReference type="GeneID" id="25263207"/>
<dbReference type="AlphaFoldDB" id="A0A066VZ94"/>
<dbReference type="NCBIfam" id="TIGR00654">
    <property type="entry name" value="PhzF_family"/>
    <property type="match status" value="1"/>
</dbReference>
<evidence type="ECO:0000256" key="1">
    <source>
        <dbReference type="PIRSR" id="PIRSR016184-1"/>
    </source>
</evidence>
<dbReference type="STRING" id="1037660.A0A066VZ94"/>
<dbReference type="HOGENOM" id="CLU_048756_0_0_1"/>
<dbReference type="OMA" id="IVAHAWC"/>
<dbReference type="PANTHER" id="PTHR13774:SF32">
    <property type="entry name" value="ANTISENSE-ENHANCING SEQUENCE 1"/>
    <property type="match status" value="1"/>
</dbReference>
<accession>A0A066VZ94</accession>
<dbReference type="InParanoid" id="A0A066VZ94"/>
<feature type="active site" evidence="1">
    <location>
        <position position="62"/>
    </location>
</feature>
<proteinExistence type="predicted"/>
<dbReference type="Gene3D" id="3.10.310.10">
    <property type="entry name" value="Diaminopimelate Epimerase, Chain A, domain 1"/>
    <property type="match status" value="2"/>
</dbReference>
<dbReference type="GO" id="GO:0005737">
    <property type="term" value="C:cytoplasm"/>
    <property type="evidence" value="ECO:0007669"/>
    <property type="project" value="TreeGrafter"/>
</dbReference>